<dbReference type="NCBIfam" id="TIGR04363">
    <property type="entry name" value="LD_lanti_pre"/>
    <property type="match status" value="1"/>
</dbReference>
<gene>
    <name evidence="1" type="ORF">ACE11A_03325</name>
</gene>
<dbReference type="RefSeq" id="WP_375061426.1">
    <property type="nucleotide sequence ID" value="NZ_JBHGBT010000002.1"/>
</dbReference>
<proteinExistence type="predicted"/>
<sequence>MDAITPDAATAVYPDFNLDISLVESTPVVAELMESTSDNCGGTADSAGVTCP</sequence>
<dbReference type="InterPro" id="IPR027575">
    <property type="entry name" value="LD_lanti_pre"/>
</dbReference>
<reference evidence="1 2" key="1">
    <citation type="submission" date="2024-09" db="EMBL/GenBank/DDBJ databases">
        <title>Draft genome sequence of multifaceted antimicrobials producing Streptomyces sp. strain FH1.</title>
        <authorList>
            <person name="Hassan F."/>
            <person name="Ali H."/>
            <person name="Hassan N."/>
            <person name="Nawaz A."/>
        </authorList>
    </citation>
    <scope>NUCLEOTIDE SEQUENCE [LARGE SCALE GENOMIC DNA]</scope>
    <source>
        <strain evidence="1 2">FH1</strain>
    </source>
</reference>
<organism evidence="1 2">
    <name type="scientific">Streptomyces carpaticus</name>
    <dbReference type="NCBI Taxonomy" id="285558"/>
    <lineage>
        <taxon>Bacteria</taxon>
        <taxon>Bacillati</taxon>
        <taxon>Actinomycetota</taxon>
        <taxon>Actinomycetes</taxon>
        <taxon>Kitasatosporales</taxon>
        <taxon>Streptomycetaceae</taxon>
        <taxon>Streptomyces</taxon>
    </lineage>
</organism>
<dbReference type="EMBL" id="JBHGBT010000002">
    <property type="protein sequence ID" value="MFB4193387.1"/>
    <property type="molecule type" value="Genomic_DNA"/>
</dbReference>
<dbReference type="Proteomes" id="UP001577267">
    <property type="component" value="Unassembled WGS sequence"/>
</dbReference>
<comment type="caution">
    <text evidence="1">The sequence shown here is derived from an EMBL/GenBank/DDBJ whole genome shotgun (WGS) entry which is preliminary data.</text>
</comment>
<keyword evidence="2" id="KW-1185">Reference proteome</keyword>
<evidence type="ECO:0000313" key="1">
    <source>
        <dbReference type="EMBL" id="MFB4193387.1"/>
    </source>
</evidence>
<name>A0ABV4ZGY4_9ACTN</name>
<evidence type="ECO:0000313" key="2">
    <source>
        <dbReference type="Proteomes" id="UP001577267"/>
    </source>
</evidence>
<accession>A0ABV4ZGY4</accession>
<protein>
    <submittedName>
        <fullName evidence="1">FxLD family lanthipeptide</fullName>
    </submittedName>
</protein>